<name>A0A4Z0L9N2_9FLAO</name>
<comment type="caution">
    <text evidence="1">The sequence shown here is derived from an EMBL/GenBank/DDBJ whole genome shotgun (WGS) entry which is preliminary data.</text>
</comment>
<gene>
    <name evidence="1" type="ORF">E4635_11075</name>
</gene>
<protein>
    <submittedName>
        <fullName evidence="1">DUF1508 domain-containing protein</fullName>
    </submittedName>
</protein>
<dbReference type="SUPFAM" id="SSF160113">
    <property type="entry name" value="YegP-like"/>
    <property type="match status" value="2"/>
</dbReference>
<keyword evidence="2" id="KW-1185">Reference proteome</keyword>
<reference evidence="1 2" key="1">
    <citation type="submission" date="2019-04" db="EMBL/GenBank/DDBJ databases">
        <title>Flavobacterium sp. strain DS2-A Genome sequencing and assembly.</title>
        <authorList>
            <person name="Kim I."/>
        </authorList>
    </citation>
    <scope>NUCLEOTIDE SEQUENCE [LARGE SCALE GENOMIC DNA]</scope>
    <source>
        <strain evidence="1 2">DS2-A</strain>
    </source>
</reference>
<dbReference type="InterPro" id="IPR036913">
    <property type="entry name" value="YegP-like_sf"/>
</dbReference>
<dbReference type="Proteomes" id="UP000297407">
    <property type="component" value="Unassembled WGS sequence"/>
</dbReference>
<organism evidence="1 2">
    <name type="scientific">Flavobacterium humi</name>
    <dbReference type="NCBI Taxonomy" id="2562683"/>
    <lineage>
        <taxon>Bacteria</taxon>
        <taxon>Pseudomonadati</taxon>
        <taxon>Bacteroidota</taxon>
        <taxon>Flavobacteriia</taxon>
        <taxon>Flavobacteriales</taxon>
        <taxon>Flavobacteriaceae</taxon>
        <taxon>Flavobacterium</taxon>
    </lineage>
</organism>
<evidence type="ECO:0000313" key="1">
    <source>
        <dbReference type="EMBL" id="TGD57713.1"/>
    </source>
</evidence>
<accession>A0A4Z0L9N2</accession>
<proteinExistence type="predicted"/>
<dbReference type="RefSeq" id="WP_135526753.1">
    <property type="nucleotide sequence ID" value="NZ_SRLH01000005.1"/>
</dbReference>
<dbReference type="EMBL" id="SRLH01000005">
    <property type="protein sequence ID" value="TGD57713.1"/>
    <property type="molecule type" value="Genomic_DNA"/>
</dbReference>
<dbReference type="OrthoDB" id="1439045at2"/>
<dbReference type="Gene3D" id="2.30.29.80">
    <property type="match status" value="1"/>
</dbReference>
<sequence>MGTFVISKRFSGDYKFEFTSRKGKTIFTSNSYELRFECENEIEHLKASLENSTFMKFKTSSGKYFFKLIVEEKELAVSRKYSTLLMLEKGITEIRKYAVKSETLDFSSNDFVFPDIEFQE</sequence>
<dbReference type="AlphaFoldDB" id="A0A4Z0L9N2"/>
<evidence type="ECO:0000313" key="2">
    <source>
        <dbReference type="Proteomes" id="UP000297407"/>
    </source>
</evidence>